<sequence length="163" mass="17334">MEISALSAWVFLPFAVPIGLYVAFTDLKSMKIRNHAVLALLAVFVVAGVFVLPFGEYLWRFSHLVVLFAIGFVLTAGGIMGAGDAKFMAVAAPFVALGDAVLMLMILATAALAAFAVHRLARATALRRLAPDWESWTAEKFPMGFALGPALIAYLGMGAAWGS</sequence>
<dbReference type="PATRIC" id="fig|1317121.7.peg.1432"/>
<dbReference type="OrthoDB" id="7709484at2"/>
<feature type="domain" description="Prepilin type IV endopeptidase peptidase" evidence="2">
    <location>
        <begin position="18"/>
        <end position="113"/>
    </location>
</feature>
<keyword evidence="1" id="KW-0472">Membrane</keyword>
<proteinExistence type="predicted"/>
<evidence type="ECO:0000259" key="2">
    <source>
        <dbReference type="Pfam" id="PF01478"/>
    </source>
</evidence>
<dbReference type="GO" id="GO:0016020">
    <property type="term" value="C:membrane"/>
    <property type="evidence" value="ECO:0007669"/>
    <property type="project" value="InterPro"/>
</dbReference>
<keyword evidence="4" id="KW-1185">Reference proteome</keyword>
<keyword evidence="1" id="KW-0812">Transmembrane</keyword>
<evidence type="ECO:0000313" key="4">
    <source>
        <dbReference type="Proteomes" id="UP000036938"/>
    </source>
</evidence>
<dbReference type="AlphaFoldDB" id="A0A0L1JSR7"/>
<organism evidence="3 4">
    <name type="scientific">Pseudaestuariivita atlantica</name>
    <dbReference type="NCBI Taxonomy" id="1317121"/>
    <lineage>
        <taxon>Bacteria</taxon>
        <taxon>Pseudomonadati</taxon>
        <taxon>Pseudomonadota</taxon>
        <taxon>Alphaproteobacteria</taxon>
        <taxon>Rhodobacterales</taxon>
        <taxon>Paracoccaceae</taxon>
        <taxon>Pseudaestuariivita</taxon>
    </lineage>
</organism>
<dbReference type="EMBL" id="AQQZ01000002">
    <property type="protein sequence ID" value="KNG94800.1"/>
    <property type="molecule type" value="Genomic_DNA"/>
</dbReference>
<name>A0A0L1JSR7_9RHOB</name>
<feature type="transmembrane region" description="Helical" evidence="1">
    <location>
        <begin position="36"/>
        <end position="55"/>
    </location>
</feature>
<evidence type="ECO:0000313" key="3">
    <source>
        <dbReference type="EMBL" id="KNG94800.1"/>
    </source>
</evidence>
<dbReference type="Proteomes" id="UP000036938">
    <property type="component" value="Unassembled WGS sequence"/>
</dbReference>
<dbReference type="Pfam" id="PF01478">
    <property type="entry name" value="Peptidase_A24"/>
    <property type="match status" value="1"/>
</dbReference>
<dbReference type="STRING" id="1317121.ATO11_05275"/>
<feature type="transmembrane region" description="Helical" evidence="1">
    <location>
        <begin position="6"/>
        <end position="24"/>
    </location>
</feature>
<keyword evidence="1" id="KW-1133">Transmembrane helix</keyword>
<evidence type="ECO:0000256" key="1">
    <source>
        <dbReference type="SAM" id="Phobius"/>
    </source>
</evidence>
<feature type="transmembrane region" description="Helical" evidence="1">
    <location>
        <begin position="61"/>
        <end position="82"/>
    </location>
</feature>
<protein>
    <submittedName>
        <fullName evidence="3">Membrane protein</fullName>
    </submittedName>
</protein>
<dbReference type="Gene3D" id="1.20.120.1220">
    <property type="match status" value="1"/>
</dbReference>
<feature type="transmembrane region" description="Helical" evidence="1">
    <location>
        <begin position="141"/>
        <end position="161"/>
    </location>
</feature>
<comment type="caution">
    <text evidence="3">The sequence shown here is derived from an EMBL/GenBank/DDBJ whole genome shotgun (WGS) entry which is preliminary data.</text>
</comment>
<dbReference type="GO" id="GO:0004190">
    <property type="term" value="F:aspartic-type endopeptidase activity"/>
    <property type="evidence" value="ECO:0007669"/>
    <property type="project" value="InterPro"/>
</dbReference>
<feature type="transmembrane region" description="Helical" evidence="1">
    <location>
        <begin position="94"/>
        <end position="121"/>
    </location>
</feature>
<dbReference type="InterPro" id="IPR000045">
    <property type="entry name" value="Prepilin_IV_endopep_pep"/>
</dbReference>
<dbReference type="RefSeq" id="WP_050529787.1">
    <property type="nucleotide sequence ID" value="NZ_AQQZ01000002.1"/>
</dbReference>
<gene>
    <name evidence="3" type="ORF">ATO11_05275</name>
</gene>
<reference evidence="3 4" key="1">
    <citation type="journal article" date="2015" name="Int. J. Syst. Evol. Microbiol.">
        <title>Aestuariivita atlantica sp. nov., isolated from deep sea sediment of the Atlantic Ocean.</title>
        <authorList>
            <person name="Li G."/>
            <person name="Lai Q."/>
            <person name="Du Y."/>
            <person name="Liu X."/>
            <person name="Sun F."/>
            <person name="Shao Z."/>
        </authorList>
    </citation>
    <scope>NUCLEOTIDE SEQUENCE [LARGE SCALE GENOMIC DNA]</scope>
    <source>
        <strain evidence="3 4">22II-S11-z3</strain>
    </source>
</reference>
<accession>A0A0L1JSR7</accession>